<protein>
    <submittedName>
        <fullName evidence="2">Uncharacterized protein</fullName>
    </submittedName>
</protein>
<organism evidence="2">
    <name type="scientific">Rhizophagus irregularis (strain DAOM 181602 / DAOM 197198 / MUCL 43194)</name>
    <name type="common">Arbuscular mycorrhizal fungus</name>
    <name type="synonym">Glomus intraradices</name>
    <dbReference type="NCBI Taxonomy" id="747089"/>
    <lineage>
        <taxon>Eukaryota</taxon>
        <taxon>Fungi</taxon>
        <taxon>Fungi incertae sedis</taxon>
        <taxon>Mucoromycota</taxon>
        <taxon>Glomeromycotina</taxon>
        <taxon>Glomeromycetes</taxon>
        <taxon>Glomerales</taxon>
        <taxon>Glomeraceae</taxon>
        <taxon>Rhizophagus</taxon>
    </lineage>
</organism>
<reference evidence="2" key="1">
    <citation type="submission" date="2013-07" db="EMBL/GenBank/DDBJ databases">
        <title>The genome of an arbuscular mycorrhizal fungus provides insights into the evolution of the oldest plant symbiosis.</title>
        <authorList>
            <consortium name="DOE Joint Genome Institute"/>
            <person name="Tisserant E."/>
            <person name="Malbreil M."/>
            <person name="Kuo A."/>
            <person name="Kohler A."/>
            <person name="Symeonidi A."/>
            <person name="Balestrini R."/>
            <person name="Charron P."/>
            <person name="Duensing N."/>
            <person name="Frei-dit-Frey N."/>
            <person name="Gianinazzi-Pearson V."/>
            <person name="Gilbert B."/>
            <person name="Handa Y."/>
            <person name="Hijri M."/>
            <person name="Kaul R."/>
            <person name="Kawaguchi M."/>
            <person name="Krajinski F."/>
            <person name="Lammers P."/>
            <person name="Lapierre D."/>
            <person name="Masclaux F.G."/>
            <person name="Murat C."/>
            <person name="Morin E."/>
            <person name="Ndikumana S."/>
            <person name="Pagni M."/>
            <person name="Petitpierre D."/>
            <person name="Requena N."/>
            <person name="Rosikiewicz P."/>
            <person name="Riley R."/>
            <person name="Saito K."/>
            <person name="San Clemente H."/>
            <person name="Shapiro H."/>
            <person name="van Tuinen D."/>
            <person name="Becard G."/>
            <person name="Bonfante P."/>
            <person name="Paszkowski U."/>
            <person name="Shachar-Hill Y."/>
            <person name="Young J.P."/>
            <person name="Sanders I.R."/>
            <person name="Henrissat B."/>
            <person name="Rensing S.A."/>
            <person name="Grigoriev I.V."/>
            <person name="Corradi N."/>
            <person name="Roux C."/>
            <person name="Martin F."/>
        </authorList>
    </citation>
    <scope>NUCLEOTIDE SEQUENCE</scope>
    <source>
        <strain evidence="2">DAOM 197198</strain>
    </source>
</reference>
<dbReference type="HOGENOM" id="CLU_2905247_0_0_1"/>
<evidence type="ECO:0000313" key="2">
    <source>
        <dbReference type="EMBL" id="ESA20178.1"/>
    </source>
</evidence>
<feature type="region of interest" description="Disordered" evidence="1">
    <location>
        <begin position="37"/>
        <end position="62"/>
    </location>
</feature>
<gene>
    <name evidence="2" type="ORF">GLOINDRAFT_18805</name>
</gene>
<name>U9UNQ6_RHIID</name>
<accession>U9UNQ6</accession>
<proteinExistence type="predicted"/>
<dbReference type="AlphaFoldDB" id="U9UNQ6"/>
<evidence type="ECO:0000256" key="1">
    <source>
        <dbReference type="SAM" id="MobiDB-lite"/>
    </source>
</evidence>
<dbReference type="EMBL" id="KI277582">
    <property type="protein sequence ID" value="ESA20178.1"/>
    <property type="molecule type" value="Genomic_DNA"/>
</dbReference>
<sequence>MDVKQTINLERPNNVNMENMVKEVFSYIVWLLEEAQKPDSPSRSLSNLAENSLCEHSSDAVV</sequence>
<feature type="compositionally biased region" description="Polar residues" evidence="1">
    <location>
        <begin position="39"/>
        <end position="50"/>
    </location>
</feature>